<accession>A0A926NMF3</accession>
<dbReference type="PANTHER" id="PTHR31126:SF1">
    <property type="entry name" value="TYROSINE SPECIFIC PROTEIN PHOSPHATASES DOMAIN-CONTAINING PROTEIN"/>
    <property type="match status" value="1"/>
</dbReference>
<dbReference type="AlphaFoldDB" id="A0A926NMF3"/>
<dbReference type="PROSITE" id="PS00383">
    <property type="entry name" value="TYR_PHOSPHATASE_1"/>
    <property type="match status" value="1"/>
</dbReference>
<evidence type="ECO:0000313" key="3">
    <source>
        <dbReference type="Proteomes" id="UP000626844"/>
    </source>
</evidence>
<sequence length="249" mass="28488">MANQLFEEQENQRHIKVKGLYNLRDLGGYPSFCGRHTIWKQIFRSDSLHNLAIEGQQQIVEMNVKTVIDLRRPQEIEQAKNVFSDSELVKYINISLIDISPFEDNNNLPNGLKEMYLKTLYERHEAIRNVFKQILTAEGAVLFHCAVGKDRTGLISGLLLDLVEVPHSIIAEDYAFSNQCLAPILPEMLSSRPVALNEEQYNRFIQCKPEYMLDVLKMLDDVYDGTAGYLRAIGLTDNDINALQKKLIS</sequence>
<dbReference type="InterPro" id="IPR026893">
    <property type="entry name" value="Tyr/Ser_Pase_IphP-type"/>
</dbReference>
<protein>
    <submittedName>
        <fullName evidence="2">Tyrosine-protein phosphatase</fullName>
    </submittedName>
</protein>
<name>A0A926NMF3_9BACI</name>
<comment type="caution">
    <text evidence="2">The sequence shown here is derived from an EMBL/GenBank/DDBJ whole genome shotgun (WGS) entry which is preliminary data.</text>
</comment>
<keyword evidence="3" id="KW-1185">Reference proteome</keyword>
<dbReference type="Pfam" id="PF13350">
    <property type="entry name" value="Y_phosphatase3"/>
    <property type="match status" value="1"/>
</dbReference>
<dbReference type="InterPro" id="IPR029021">
    <property type="entry name" value="Prot-tyrosine_phosphatase-like"/>
</dbReference>
<gene>
    <name evidence="2" type="ORF">IC621_09660</name>
</gene>
<evidence type="ECO:0000256" key="1">
    <source>
        <dbReference type="ARBA" id="ARBA00009580"/>
    </source>
</evidence>
<comment type="similarity">
    <text evidence="1">Belongs to the protein-tyrosine phosphatase family.</text>
</comment>
<evidence type="ECO:0000313" key="2">
    <source>
        <dbReference type="EMBL" id="MBD1380496.1"/>
    </source>
</evidence>
<dbReference type="Proteomes" id="UP000626844">
    <property type="component" value="Unassembled WGS sequence"/>
</dbReference>
<proteinExistence type="inferred from homology"/>
<dbReference type="RefSeq" id="WP_191158090.1">
    <property type="nucleotide sequence ID" value="NZ_JACXAI010000010.1"/>
</dbReference>
<dbReference type="EMBL" id="JACXAI010000010">
    <property type="protein sequence ID" value="MBD1380496.1"/>
    <property type="molecule type" value="Genomic_DNA"/>
</dbReference>
<reference evidence="2" key="1">
    <citation type="submission" date="2020-09" db="EMBL/GenBank/DDBJ databases">
        <title>A novel bacterium of genus Bacillus, isolated from South China Sea.</title>
        <authorList>
            <person name="Huang H."/>
            <person name="Mo K."/>
            <person name="Hu Y."/>
        </authorList>
    </citation>
    <scope>NUCLEOTIDE SEQUENCE</scope>
    <source>
        <strain evidence="2">IB182487</strain>
    </source>
</reference>
<dbReference type="GO" id="GO:0004721">
    <property type="term" value="F:phosphoprotein phosphatase activity"/>
    <property type="evidence" value="ECO:0007669"/>
    <property type="project" value="InterPro"/>
</dbReference>
<dbReference type="Gene3D" id="3.90.190.10">
    <property type="entry name" value="Protein tyrosine phosphatase superfamily"/>
    <property type="match status" value="1"/>
</dbReference>
<dbReference type="SUPFAM" id="SSF52799">
    <property type="entry name" value="(Phosphotyrosine protein) phosphatases II"/>
    <property type="match status" value="1"/>
</dbReference>
<dbReference type="PANTHER" id="PTHR31126">
    <property type="entry name" value="TYROSINE-PROTEIN PHOSPHATASE"/>
    <property type="match status" value="1"/>
</dbReference>
<dbReference type="InterPro" id="IPR016130">
    <property type="entry name" value="Tyr_Pase_AS"/>
</dbReference>
<organism evidence="2 3">
    <name type="scientific">Metabacillus arenae</name>
    <dbReference type="NCBI Taxonomy" id="2771434"/>
    <lineage>
        <taxon>Bacteria</taxon>
        <taxon>Bacillati</taxon>
        <taxon>Bacillota</taxon>
        <taxon>Bacilli</taxon>
        <taxon>Bacillales</taxon>
        <taxon>Bacillaceae</taxon>
        <taxon>Metabacillus</taxon>
    </lineage>
</organism>